<dbReference type="FunFam" id="2.20.25.630:FF:000001">
    <property type="entry name" value="Poly [ADP-ribose] polymerase"/>
    <property type="match status" value="1"/>
</dbReference>
<accession>A0ABC9GBA3</accession>
<dbReference type="Gene3D" id="3.40.50.10190">
    <property type="entry name" value="BRCT domain"/>
    <property type="match status" value="1"/>
</dbReference>
<keyword evidence="6" id="KW-0548">Nucleotidyltransferase</keyword>
<feature type="region of interest" description="Disordered" evidence="19">
    <location>
        <begin position="495"/>
        <end position="537"/>
    </location>
</feature>
<evidence type="ECO:0000256" key="11">
    <source>
        <dbReference type="ARBA" id="ARBA00022833"/>
    </source>
</evidence>
<dbReference type="InterPro" id="IPR036420">
    <property type="entry name" value="BRCT_dom_sf"/>
</dbReference>
<dbReference type="InterPro" id="IPR038650">
    <property type="entry name" value="PADR1_C_dom_sf"/>
</dbReference>
<feature type="domain" description="PARP catalytic" evidence="23">
    <location>
        <begin position="1712"/>
        <end position="1937"/>
    </location>
</feature>
<comment type="catalytic activity">
    <reaction evidence="17">
        <text>NAD(+) + (ADP-D-ribosyl)n-acceptor = nicotinamide + (ADP-D-ribosyl)n+1-acceptor + H(+).</text>
        <dbReference type="EC" id="2.4.2.30"/>
    </reaction>
</comment>
<dbReference type="InterPro" id="IPR012337">
    <property type="entry name" value="RNaseH-like_sf"/>
</dbReference>
<feature type="domain" description="WGR" evidence="25">
    <location>
        <begin position="1464"/>
        <end position="1564"/>
    </location>
</feature>
<evidence type="ECO:0000256" key="3">
    <source>
        <dbReference type="ARBA" id="ARBA00004123"/>
    </source>
</evidence>
<dbReference type="InterPro" id="IPR049296">
    <property type="entry name" value="PARP1-like_PADR1_N"/>
</dbReference>
<dbReference type="InterPro" id="IPR001510">
    <property type="entry name" value="Znf_PARP"/>
</dbReference>
<dbReference type="PANTHER" id="PTHR10459">
    <property type="entry name" value="DNA LIGASE"/>
    <property type="match status" value="1"/>
</dbReference>
<feature type="region of interest" description="Disordered" evidence="19">
    <location>
        <begin position="725"/>
        <end position="758"/>
    </location>
</feature>
<dbReference type="CDD" id="cd01437">
    <property type="entry name" value="parp_like"/>
    <property type="match status" value="1"/>
</dbReference>
<dbReference type="SUPFAM" id="SSF52113">
    <property type="entry name" value="BRCT domain"/>
    <property type="match status" value="1"/>
</dbReference>
<dbReference type="Gene3D" id="3.30.1740.10">
    <property type="entry name" value="Zinc finger, PARP-type"/>
    <property type="match status" value="2"/>
</dbReference>
<dbReference type="InterPro" id="IPR036930">
    <property type="entry name" value="WGR_dom_sf"/>
</dbReference>
<reference evidence="26" key="1">
    <citation type="submission" date="2024-10" db="EMBL/GenBank/DDBJ databases">
        <authorList>
            <person name="Ryan C."/>
        </authorList>
    </citation>
    <scope>NUCLEOTIDE SEQUENCE [LARGE SCALE GENOMIC DNA]</scope>
</reference>
<evidence type="ECO:0000256" key="8">
    <source>
        <dbReference type="ARBA" id="ARBA00022737"/>
    </source>
</evidence>
<dbReference type="Pfam" id="PF00533">
    <property type="entry name" value="BRCT"/>
    <property type="match status" value="1"/>
</dbReference>
<dbReference type="Pfam" id="PF21728">
    <property type="entry name" value="PADR1_N"/>
    <property type="match status" value="1"/>
</dbReference>
<feature type="domain" description="SAP" evidence="22">
    <location>
        <begin position="257"/>
        <end position="291"/>
    </location>
</feature>
<dbReference type="PANTHER" id="PTHR10459:SF80">
    <property type="entry name" value="POLY [ADP-RIBOSE] POLYMERASE 1"/>
    <property type="match status" value="1"/>
</dbReference>
<keyword evidence="11" id="KW-0862">Zinc</keyword>
<dbReference type="GO" id="GO:0070212">
    <property type="term" value="P:protein poly-ADP-ribosylation"/>
    <property type="evidence" value="ECO:0007669"/>
    <property type="project" value="UniProtKB-ARBA"/>
</dbReference>
<dbReference type="FunFam" id="1.10.20.130:FF:000001">
    <property type="entry name" value="Poly [ADP-ribose] polymerase"/>
    <property type="match status" value="1"/>
</dbReference>
<organism evidence="26 27">
    <name type="scientific">Urochloa decumbens</name>
    <dbReference type="NCBI Taxonomy" id="240449"/>
    <lineage>
        <taxon>Eukaryota</taxon>
        <taxon>Viridiplantae</taxon>
        <taxon>Streptophyta</taxon>
        <taxon>Embryophyta</taxon>
        <taxon>Tracheophyta</taxon>
        <taxon>Spermatophyta</taxon>
        <taxon>Magnoliopsida</taxon>
        <taxon>Liliopsida</taxon>
        <taxon>Poales</taxon>
        <taxon>Poaceae</taxon>
        <taxon>PACMAD clade</taxon>
        <taxon>Panicoideae</taxon>
        <taxon>Panicodae</taxon>
        <taxon>Paniceae</taxon>
        <taxon>Melinidinae</taxon>
        <taxon>Urochloa</taxon>
    </lineage>
</organism>
<proteinExistence type="inferred from homology"/>
<comment type="function">
    <text evidence="16">Involved in the base excision repair (BER) pathway, by catalyzing the poly(ADP-ribosyl)ation of a limited number of acceptor proteins involved in chromatin architecture and in DNA metabolism. This modification follows DNA damages and appears as an obligatory step in a detection/signaling pathway leading to the reparation of DNA strand breaks.</text>
</comment>
<dbReference type="SMART" id="SM01335">
    <property type="entry name" value="PADR1"/>
    <property type="match status" value="1"/>
</dbReference>
<dbReference type="Gene3D" id="1.10.20.130">
    <property type="match status" value="1"/>
</dbReference>
<dbReference type="InterPro" id="IPR001357">
    <property type="entry name" value="BRCT_dom"/>
</dbReference>
<dbReference type="SMART" id="SM00773">
    <property type="entry name" value="WGR"/>
    <property type="match status" value="1"/>
</dbReference>
<dbReference type="InterPro" id="IPR008893">
    <property type="entry name" value="WGR_domain"/>
</dbReference>
<feature type="compositionally biased region" description="Low complexity" evidence="19">
    <location>
        <begin position="604"/>
        <end position="614"/>
    </location>
</feature>
<dbReference type="SUPFAM" id="SSF57716">
    <property type="entry name" value="Glucocorticoid receptor-like (DNA-binding domain)"/>
    <property type="match status" value="2"/>
</dbReference>
<dbReference type="GO" id="GO:0003677">
    <property type="term" value="F:DNA binding"/>
    <property type="evidence" value="ECO:0007669"/>
    <property type="project" value="UniProtKB-KW"/>
</dbReference>
<keyword evidence="14" id="KW-0539">Nucleus</keyword>
<dbReference type="FunFam" id="3.40.50.10190:FF:000051">
    <property type="entry name" value="Poly [ADP-ribose] polymerase"/>
    <property type="match status" value="1"/>
</dbReference>
<comment type="catalytic activity">
    <reaction evidence="1">
        <text>L-aspartyl-[protein] + NAD(+) = 4-O-(ADP-D-ribosyl)-L-aspartyl-[protein] + nicotinamide</text>
        <dbReference type="Rhea" id="RHEA:54424"/>
        <dbReference type="Rhea" id="RHEA-COMP:9867"/>
        <dbReference type="Rhea" id="RHEA-COMP:13832"/>
        <dbReference type="ChEBI" id="CHEBI:17154"/>
        <dbReference type="ChEBI" id="CHEBI:29961"/>
        <dbReference type="ChEBI" id="CHEBI:57540"/>
        <dbReference type="ChEBI" id="CHEBI:138102"/>
    </reaction>
</comment>
<evidence type="ECO:0000259" key="21">
    <source>
        <dbReference type="PROSITE" id="PS50172"/>
    </source>
</evidence>
<feature type="region of interest" description="Disordered" evidence="19">
    <location>
        <begin position="180"/>
        <end position="230"/>
    </location>
</feature>
<evidence type="ECO:0000259" key="22">
    <source>
        <dbReference type="PROSITE" id="PS50800"/>
    </source>
</evidence>
<dbReference type="SUPFAM" id="SSF142921">
    <property type="entry name" value="WGR domain-like"/>
    <property type="match status" value="1"/>
</dbReference>
<feature type="region of interest" description="Disordered" evidence="19">
    <location>
        <begin position="1422"/>
        <end position="1443"/>
    </location>
</feature>
<dbReference type="Pfam" id="PF00645">
    <property type="entry name" value="zf-PARP"/>
    <property type="match status" value="2"/>
</dbReference>
<dbReference type="InterPro" id="IPR012317">
    <property type="entry name" value="Poly(ADP-ribose)pol_cat_dom"/>
</dbReference>
<dbReference type="FunFam" id="3.30.1740.10:FF:000004">
    <property type="entry name" value="Poly [ADP-ribose] polymerase"/>
    <property type="match status" value="1"/>
</dbReference>
<dbReference type="Proteomes" id="UP001497457">
    <property type="component" value="Chromosome 8b"/>
</dbReference>
<dbReference type="InterPro" id="IPR007021">
    <property type="entry name" value="DUF659"/>
</dbReference>
<dbReference type="InterPro" id="IPR004102">
    <property type="entry name" value="Poly(ADP-ribose)pol_reg_dom"/>
</dbReference>
<evidence type="ECO:0000256" key="16">
    <source>
        <dbReference type="ARBA" id="ARBA00024945"/>
    </source>
</evidence>
<keyword evidence="27" id="KW-1185">Reference proteome</keyword>
<keyword evidence="5 18" id="KW-0808">Transferase</keyword>
<dbReference type="CDD" id="cd08001">
    <property type="entry name" value="WGR_PARP1_like"/>
    <property type="match status" value="1"/>
</dbReference>
<dbReference type="GO" id="GO:0003950">
    <property type="term" value="F:NAD+ poly-ADP-ribosyltransferase activity"/>
    <property type="evidence" value="ECO:0007669"/>
    <property type="project" value="UniProtKB-UniRule"/>
</dbReference>
<evidence type="ECO:0000256" key="10">
    <source>
        <dbReference type="ARBA" id="ARBA00022771"/>
    </source>
</evidence>
<keyword evidence="13" id="KW-0238">DNA-binding</keyword>
<gene>
    <name evidence="26" type="ORF">URODEC1_LOCUS113651</name>
</gene>
<dbReference type="SUPFAM" id="SSF53098">
    <property type="entry name" value="Ribonuclease H-like"/>
    <property type="match status" value="1"/>
</dbReference>
<evidence type="ECO:0000256" key="15">
    <source>
        <dbReference type="ARBA" id="ARBA00024347"/>
    </source>
</evidence>
<evidence type="ECO:0000259" key="23">
    <source>
        <dbReference type="PROSITE" id="PS51059"/>
    </source>
</evidence>
<dbReference type="GO" id="GO:0008270">
    <property type="term" value="F:zinc ion binding"/>
    <property type="evidence" value="ECO:0007669"/>
    <property type="project" value="UniProtKB-KW"/>
</dbReference>
<comment type="subcellular location">
    <subcellularLocation>
        <location evidence="3">Nucleus</location>
    </subcellularLocation>
</comment>
<evidence type="ECO:0000256" key="19">
    <source>
        <dbReference type="SAM" id="MobiDB-lite"/>
    </source>
</evidence>
<evidence type="ECO:0000256" key="1">
    <source>
        <dbReference type="ARBA" id="ARBA00000438"/>
    </source>
</evidence>
<keyword evidence="7" id="KW-0479">Metal-binding</keyword>
<dbReference type="FunFam" id="1.20.142.10:FF:000002">
    <property type="entry name" value="Poly [ADP-ribose] polymerase"/>
    <property type="match status" value="1"/>
</dbReference>
<dbReference type="GO" id="GO:0005634">
    <property type="term" value="C:nucleus"/>
    <property type="evidence" value="ECO:0007669"/>
    <property type="project" value="UniProtKB-SubCell"/>
</dbReference>
<evidence type="ECO:0000256" key="18">
    <source>
        <dbReference type="RuleBase" id="RU362114"/>
    </source>
</evidence>
<dbReference type="PROSITE" id="PS51059">
    <property type="entry name" value="PARP_CATALYTIC"/>
    <property type="match status" value="1"/>
</dbReference>
<keyword evidence="10" id="KW-0863">Zinc-finger</keyword>
<dbReference type="InterPro" id="IPR036957">
    <property type="entry name" value="Znf_PARP_sf"/>
</dbReference>
<dbReference type="Pfam" id="PF02877">
    <property type="entry name" value="PARP_reg"/>
    <property type="match status" value="1"/>
</dbReference>
<evidence type="ECO:0000256" key="6">
    <source>
        <dbReference type="ARBA" id="ARBA00022695"/>
    </source>
</evidence>
<evidence type="ECO:0000256" key="12">
    <source>
        <dbReference type="ARBA" id="ARBA00023027"/>
    </source>
</evidence>
<dbReference type="FunFam" id="3.90.228.10:FF:000002">
    <property type="entry name" value="Poly [ADP-ribose] polymerase"/>
    <property type="match status" value="1"/>
</dbReference>
<dbReference type="Pfam" id="PF05699">
    <property type="entry name" value="Dimer_Tnp_hAT"/>
    <property type="match status" value="1"/>
</dbReference>
<dbReference type="InterPro" id="IPR036616">
    <property type="entry name" value="Poly(ADP-ribose)pol_reg_dom_sf"/>
</dbReference>
<comment type="catalytic activity">
    <reaction evidence="2">
        <text>L-glutamyl-[protein] + NAD(+) = 5-O-(ADP-D-ribosyl)-L-glutamyl-[protein] + nicotinamide</text>
        <dbReference type="Rhea" id="RHEA:58224"/>
        <dbReference type="Rhea" id="RHEA-COMP:10208"/>
        <dbReference type="Rhea" id="RHEA-COMP:15089"/>
        <dbReference type="ChEBI" id="CHEBI:17154"/>
        <dbReference type="ChEBI" id="CHEBI:29973"/>
        <dbReference type="ChEBI" id="CHEBI:57540"/>
        <dbReference type="ChEBI" id="CHEBI:142540"/>
    </reaction>
</comment>
<dbReference type="Gene3D" id="3.90.228.10">
    <property type="match status" value="1"/>
</dbReference>
<dbReference type="PROSITE" id="PS52007">
    <property type="entry name" value="PADR1"/>
    <property type="match status" value="1"/>
</dbReference>
<dbReference type="EC" id="2.4.2.-" evidence="18"/>
<dbReference type="FunFam" id="3.30.1740.10:FF:000005">
    <property type="entry name" value="Poly [ADP-ribose] polymerase"/>
    <property type="match status" value="1"/>
</dbReference>
<evidence type="ECO:0000256" key="13">
    <source>
        <dbReference type="ARBA" id="ARBA00023125"/>
    </source>
</evidence>
<dbReference type="PROSITE" id="PS50172">
    <property type="entry name" value="BRCT"/>
    <property type="match status" value="1"/>
</dbReference>
<protein>
    <recommendedName>
        <fullName evidence="18">Poly [ADP-ribose] polymerase</fullName>
        <shortName evidence="18">PARP</shortName>
        <ecNumber evidence="18">2.4.2.-</ecNumber>
    </recommendedName>
</protein>
<dbReference type="Gene3D" id="1.20.142.10">
    <property type="entry name" value="Poly(ADP-ribose) polymerase, regulatory domain"/>
    <property type="match status" value="1"/>
</dbReference>
<dbReference type="PROSITE" id="PS50800">
    <property type="entry name" value="SAP"/>
    <property type="match status" value="1"/>
</dbReference>
<evidence type="ECO:0000259" key="25">
    <source>
        <dbReference type="PROSITE" id="PS51977"/>
    </source>
</evidence>
<feature type="region of interest" description="Disordered" evidence="19">
    <location>
        <begin position="362"/>
        <end position="381"/>
    </location>
</feature>
<evidence type="ECO:0000256" key="9">
    <source>
        <dbReference type="ARBA" id="ARBA00022765"/>
    </source>
</evidence>
<keyword evidence="9" id="KW-0013">ADP-ribosylation</keyword>
<dbReference type="InterPro" id="IPR008906">
    <property type="entry name" value="HATC_C_dom"/>
</dbReference>
<evidence type="ECO:0000259" key="20">
    <source>
        <dbReference type="PROSITE" id="PS50064"/>
    </source>
</evidence>
<evidence type="ECO:0000256" key="2">
    <source>
        <dbReference type="ARBA" id="ARBA00000459"/>
    </source>
</evidence>
<feature type="domain" description="PARP-type" evidence="20">
    <location>
        <begin position="8"/>
        <end position="91"/>
    </location>
</feature>
<evidence type="ECO:0000256" key="4">
    <source>
        <dbReference type="ARBA" id="ARBA00022676"/>
    </source>
</evidence>
<dbReference type="InterPro" id="IPR003034">
    <property type="entry name" value="SAP_dom"/>
</dbReference>
<dbReference type="EMBL" id="OZ075118">
    <property type="protein sequence ID" value="CAL5089994.1"/>
    <property type="molecule type" value="Genomic_DNA"/>
</dbReference>
<feature type="region of interest" description="Disordered" evidence="19">
    <location>
        <begin position="595"/>
        <end position="615"/>
    </location>
</feature>
<dbReference type="Pfam" id="PF05406">
    <property type="entry name" value="WGR"/>
    <property type="match status" value="1"/>
</dbReference>
<feature type="domain" description="PARP alpha-helical" evidence="24">
    <location>
        <begin position="1586"/>
        <end position="1705"/>
    </location>
</feature>
<comment type="similarity">
    <text evidence="15">Belongs to the ARTD/PARP family.</text>
</comment>
<feature type="compositionally biased region" description="Basic and acidic residues" evidence="19">
    <location>
        <begin position="180"/>
        <end position="191"/>
    </location>
</feature>
<dbReference type="PROSITE" id="PS51060">
    <property type="entry name" value="PARP_ALPHA_HD"/>
    <property type="match status" value="1"/>
</dbReference>
<dbReference type="Pfam" id="PF08063">
    <property type="entry name" value="Zn_ribbon_PADR1"/>
    <property type="match status" value="1"/>
</dbReference>
<evidence type="ECO:0000256" key="14">
    <source>
        <dbReference type="ARBA" id="ARBA00023242"/>
    </source>
</evidence>
<feature type="compositionally biased region" description="Low complexity" evidence="19">
    <location>
        <begin position="729"/>
        <end position="748"/>
    </location>
</feature>
<evidence type="ECO:0000259" key="24">
    <source>
        <dbReference type="PROSITE" id="PS51060"/>
    </source>
</evidence>
<dbReference type="Gene3D" id="2.20.25.630">
    <property type="match status" value="1"/>
</dbReference>
<keyword evidence="12 18" id="KW-0520">NAD</keyword>
<dbReference type="PROSITE" id="PS51977">
    <property type="entry name" value="WGR"/>
    <property type="match status" value="1"/>
</dbReference>
<feature type="domain" description="BRCT" evidence="21">
    <location>
        <begin position="385"/>
        <end position="475"/>
    </location>
</feature>
<dbReference type="InterPro" id="IPR012982">
    <property type="entry name" value="PARP1-like_PADR1_Zn_ribbon"/>
</dbReference>
<dbReference type="SMART" id="SM00292">
    <property type="entry name" value="BRCT"/>
    <property type="match status" value="1"/>
</dbReference>
<dbReference type="PROSITE" id="PS50064">
    <property type="entry name" value="ZF_PARP_2"/>
    <property type="match status" value="2"/>
</dbReference>
<keyword evidence="4 18" id="KW-0328">Glycosyltransferase</keyword>
<dbReference type="SUPFAM" id="SSF47587">
    <property type="entry name" value="Domain of poly(ADP-ribose) polymerase"/>
    <property type="match status" value="1"/>
</dbReference>
<dbReference type="GO" id="GO:0016779">
    <property type="term" value="F:nucleotidyltransferase activity"/>
    <property type="evidence" value="ECO:0007669"/>
    <property type="project" value="UniProtKB-KW"/>
</dbReference>
<keyword evidence="8" id="KW-0677">Repeat</keyword>
<evidence type="ECO:0000256" key="5">
    <source>
        <dbReference type="ARBA" id="ARBA00022679"/>
    </source>
</evidence>
<sequence>MAAPPKAWKAEYAKSGRASCKSCKSPIAKDQLRLGKMVQATQFDGFMPMWNHARCIFGKKNQIKSVDDVEGIDALRWDDQEKIRNYVESASAATSSTAAGPDKCTIDLAASARTSCRHCNEKITKGTVRVSAKLEGQASKGIPWYHVNCFFELSPSATVEKFSGWDTLSDEDKRTVLDLVKKDVGHSEPTKGSKRKKGENDMQSCKAPKLDGSTSEGTVQNKGKLVDPCDSGANSADIQKKLKEQSDTLWKLKDELKKHVSTAELRDMLEANEQDTSGPERHLLDRCADGMLFGALAPCPVCNNDLYYYNGQYQCSGNVSEWAKCTYSTTEPVRIKEKWKIPDGTENDYLMKWFKSQKVKKPERVLPPMSPEKSGSKATQRTRLLSPEGLDKLRFSIVGQSKEVDQSIQKLKHAGANFHARVAKDVDCLISCGELDNENAEVRKARRLKIPIVREDYIGECLRKNRMLPFDLYKVENQCFTIVRLIVINPSAAGQNPPFRRRLGDPSPPSLWPEGCRRRGAAQDPSPPSLCPEEIEPRGDPELAAAQEDPELAAAQEDPELAAAQEVAPSPFKMSSSSDDLCQRQQNVEVIMPNNEEGEGVTGSSAADTASSAAPDGKLLAEKAIALLPPEMAEMARDPKRHAKSPDPGWKYGFWPDTPVKKEFIQCVFCKTKVSSGILRFKQHLAGGYGDAMKCPRAPELVRNEMHAYIAKKSRTMVLDLPVAEEQEQQGAEAAEGGQGEGVAAEQQPVTVRVPVPSSGTKVKHAKLKIAQAAITSFMVSGPVKADTQKYSKSVSSMLCDTPEEVVAKRHKGKTSQPTLEHCTKKSKEAKQIVDDHVADFFYENGISLNAINSRSWEIMVESIGQYGPGYRSPTYRQIREPLLDRAVSRTTELRKKHEEAWKEYGCTIMSDGWTDTSRRHLINFLASSPAGTFFLGSVDASSEVANASMLADLLEQQIDKVGKEYVVQLVTDNGSNFKAAGRILMERIPHLFWTPCAAHCLNLMMQDIGQIKDFNSTIIQAKKVSRFIYKHGRLLDLMREKLGGDLVRPAVTRFATSYITLASMLQHKNGLKSLFLCDAWQATALAKSTEGMNCEAIVLSVPFWNNVQNCLKASQPLLIALRIADGDETPAAPEIMAAMDFAKSSIQDALQDNKGLLKSVMECYDNRWENQMEQKLYGAALFLNPGKFFAIRENDRRKASRLRSMFNDVLWKMVLDDNEQSKISKQADDYERAEVLWWGSYGGMAYELQSLAKRIVSLCCSASGCERNWSTFSHIHTKKRNRLEHKRLNKLVYVSYNKKMSNRFQKIRELGSKGKKSNPLLLDEFEWENEWVDINCEPVHSRDDDGNALTWAIVDEAAGATEALQGRNLPRAAAVRAAASVRQTYGRKRRRLPKTPATQDIAEADDSDHDIDMVVDVPDDQHGVSESEEMGDEDTEGQSKGGTVTVKVKGRSAVHESSGLQDTAHILEDGKSIYNTTLNMSDLARGVNSYYILQIIEEDDGSECYVFRKWGRVGNERIGGQKLEEMSKTDAIQEFKRLFLEKTGNPWESWERKTNFQKQPGRFYPLDIDYGVKQAPKRKNISETKSSLAPQLLELMKMLFNVETYRAAMTEFEINMSEMPLGKLSKENIQKGFEALTEIQNLLKNTADQALAVRESLIVAASNRFFTLIPSIHPHIIRDEDELMIKAKMLEALQDIEIASKLVGFDNDNDESLDDKYMKLHCNITPLPHDSEDYKLVERYLLNTHAPTHKDWSLELEEVFTLDRDGELNKYSRYKNNLHNKMLLWHGSRLTNFVGILSQGLRIAPPEAPVTGYMFGKGLYFADLVSKSAQYCFVDRNNPVGLMLLSEVALGDMYELKKATSMDKPPRGKHSTKGLGKTVPLESEFVNWRDDVVVPCGKPVPSSVRSSELLYNEYIVYNTSQVKMQFLLKVRFHHKR</sequence>
<dbReference type="Pfam" id="PF00644">
    <property type="entry name" value="PARP"/>
    <property type="match status" value="1"/>
</dbReference>
<evidence type="ECO:0000313" key="26">
    <source>
        <dbReference type="EMBL" id="CAL5089994.1"/>
    </source>
</evidence>
<dbReference type="SUPFAM" id="SSF56399">
    <property type="entry name" value="ADP-ribosylation"/>
    <property type="match status" value="1"/>
</dbReference>
<name>A0ABC9GBA3_9POAL</name>
<dbReference type="Pfam" id="PF04937">
    <property type="entry name" value="DUF659"/>
    <property type="match status" value="1"/>
</dbReference>
<evidence type="ECO:0000256" key="7">
    <source>
        <dbReference type="ARBA" id="ARBA00022723"/>
    </source>
</evidence>
<dbReference type="SMART" id="SM01336">
    <property type="entry name" value="zf-PARP"/>
    <property type="match status" value="2"/>
</dbReference>
<feature type="compositionally biased region" description="Polar residues" evidence="19">
    <location>
        <begin position="212"/>
        <end position="221"/>
    </location>
</feature>
<dbReference type="GO" id="GO:0006974">
    <property type="term" value="P:DNA damage response"/>
    <property type="evidence" value="ECO:0007669"/>
    <property type="project" value="UniProtKB-ARBA"/>
</dbReference>
<feature type="compositionally biased region" description="Acidic residues" evidence="19">
    <location>
        <begin position="1427"/>
        <end position="1437"/>
    </location>
</feature>
<dbReference type="InterPro" id="IPR050800">
    <property type="entry name" value="ARTD/PARP"/>
</dbReference>
<evidence type="ECO:0000313" key="27">
    <source>
        <dbReference type="Proteomes" id="UP001497457"/>
    </source>
</evidence>
<evidence type="ECO:0000256" key="17">
    <source>
        <dbReference type="ARBA" id="ARBA00033987"/>
    </source>
</evidence>
<feature type="domain" description="PARP-type" evidence="20">
    <location>
        <begin position="104"/>
        <end position="176"/>
    </location>
</feature>